<dbReference type="InterPro" id="IPR019127">
    <property type="entry name" value="Exosortase"/>
</dbReference>
<organism evidence="10 11">
    <name type="scientific">Niveibacterium umoris</name>
    <dbReference type="NCBI Taxonomy" id="1193620"/>
    <lineage>
        <taxon>Bacteria</taxon>
        <taxon>Pseudomonadati</taxon>
        <taxon>Pseudomonadota</taxon>
        <taxon>Betaproteobacteria</taxon>
        <taxon>Rhodocyclales</taxon>
        <taxon>Rhodocyclaceae</taxon>
        <taxon>Niveibacterium</taxon>
    </lineage>
</organism>
<feature type="transmembrane region" description="Helical" evidence="8">
    <location>
        <begin position="79"/>
        <end position="96"/>
    </location>
</feature>
<dbReference type="Pfam" id="PF11984">
    <property type="entry name" value="DUF3485"/>
    <property type="match status" value="1"/>
</dbReference>
<feature type="transmembrane region" description="Helical" evidence="8">
    <location>
        <begin position="191"/>
        <end position="210"/>
    </location>
</feature>
<proteinExistence type="predicted"/>
<dbReference type="NCBIfam" id="TIGR03109">
    <property type="entry name" value="exosort_XrtA"/>
    <property type="match status" value="1"/>
</dbReference>
<dbReference type="NCBIfam" id="TIGR04178">
    <property type="entry name" value="exo_archaeo"/>
    <property type="match status" value="1"/>
</dbReference>
<dbReference type="GO" id="GO:0008233">
    <property type="term" value="F:peptidase activity"/>
    <property type="evidence" value="ECO:0007669"/>
    <property type="project" value="UniProtKB-KW"/>
</dbReference>
<feature type="transmembrane region" description="Helical" evidence="8">
    <location>
        <begin position="257"/>
        <end position="277"/>
    </location>
</feature>
<name>A0A840BFM9_9RHOO</name>
<evidence type="ECO:0000256" key="3">
    <source>
        <dbReference type="ARBA" id="ARBA00022670"/>
    </source>
</evidence>
<dbReference type="EMBL" id="JACIET010000001">
    <property type="protein sequence ID" value="MBB4012331.1"/>
    <property type="molecule type" value="Genomic_DNA"/>
</dbReference>
<keyword evidence="3" id="KW-0645">Protease</keyword>
<evidence type="ECO:0000256" key="7">
    <source>
        <dbReference type="ARBA" id="ARBA00023136"/>
    </source>
</evidence>
<evidence type="ECO:0000313" key="11">
    <source>
        <dbReference type="Proteomes" id="UP000561045"/>
    </source>
</evidence>
<dbReference type="GO" id="GO:0006508">
    <property type="term" value="P:proteolysis"/>
    <property type="evidence" value="ECO:0007669"/>
    <property type="project" value="UniProtKB-KW"/>
</dbReference>
<dbReference type="RefSeq" id="WP_183634147.1">
    <property type="nucleotide sequence ID" value="NZ_BAABLE010000011.1"/>
</dbReference>
<dbReference type="Pfam" id="PF09721">
    <property type="entry name" value="Exosortase_EpsH"/>
    <property type="match status" value="1"/>
</dbReference>
<evidence type="ECO:0000256" key="4">
    <source>
        <dbReference type="ARBA" id="ARBA00022692"/>
    </source>
</evidence>
<feature type="transmembrane region" description="Helical" evidence="8">
    <location>
        <begin position="18"/>
        <end position="37"/>
    </location>
</feature>
<evidence type="ECO:0000313" key="10">
    <source>
        <dbReference type="EMBL" id="MBB4012331.1"/>
    </source>
</evidence>
<dbReference type="InterPro" id="IPR014263">
    <property type="entry name" value="Methanolan_biosynth_EpsI"/>
</dbReference>
<dbReference type="InterPro" id="IPR013426">
    <property type="entry name" value="EpsH-like"/>
</dbReference>
<feature type="domain" description="Methanolan biosynthesis EpsI" evidence="9">
    <location>
        <begin position="312"/>
        <end position="502"/>
    </location>
</feature>
<evidence type="ECO:0000256" key="8">
    <source>
        <dbReference type="SAM" id="Phobius"/>
    </source>
</evidence>
<dbReference type="Proteomes" id="UP000561045">
    <property type="component" value="Unassembled WGS sequence"/>
</dbReference>
<dbReference type="GO" id="GO:0005886">
    <property type="term" value="C:plasma membrane"/>
    <property type="evidence" value="ECO:0007669"/>
    <property type="project" value="UniProtKB-SubCell"/>
</dbReference>
<evidence type="ECO:0000256" key="5">
    <source>
        <dbReference type="ARBA" id="ARBA00022801"/>
    </source>
</evidence>
<evidence type="ECO:0000256" key="1">
    <source>
        <dbReference type="ARBA" id="ARBA00004651"/>
    </source>
</evidence>
<evidence type="ECO:0000256" key="2">
    <source>
        <dbReference type="ARBA" id="ARBA00022475"/>
    </source>
</evidence>
<dbReference type="InterPro" id="IPR017540">
    <property type="entry name" value="Exosortase-1"/>
</dbReference>
<feature type="transmembrane region" description="Helical" evidence="8">
    <location>
        <begin position="49"/>
        <end position="67"/>
    </location>
</feature>
<keyword evidence="5" id="KW-0378">Hydrolase</keyword>
<dbReference type="NCBIfam" id="TIGR02914">
    <property type="entry name" value="EpsI_fam"/>
    <property type="match status" value="1"/>
</dbReference>
<accession>A0A840BFM9</accession>
<dbReference type="NCBIfam" id="TIGR02602">
    <property type="entry name" value="8TM_EpsH"/>
    <property type="match status" value="1"/>
</dbReference>
<dbReference type="AlphaFoldDB" id="A0A840BFM9"/>
<feature type="transmembrane region" description="Helical" evidence="8">
    <location>
        <begin position="127"/>
        <end position="147"/>
    </location>
</feature>
<reference evidence="10 11" key="1">
    <citation type="submission" date="2020-08" db="EMBL/GenBank/DDBJ databases">
        <title>Genomic Encyclopedia of Type Strains, Phase IV (KMG-IV): sequencing the most valuable type-strain genomes for metagenomic binning, comparative biology and taxonomic classification.</title>
        <authorList>
            <person name="Goeker M."/>
        </authorList>
    </citation>
    <scope>NUCLEOTIDE SEQUENCE [LARGE SCALE GENOMIC DNA]</scope>
    <source>
        <strain evidence="10 11">DSM 106739</strain>
    </source>
</reference>
<protein>
    <submittedName>
        <fullName evidence="10">Exosortase A</fullName>
    </submittedName>
</protein>
<comment type="caution">
    <text evidence="10">The sequence shown here is derived from an EMBL/GenBank/DDBJ whole genome shotgun (WGS) entry which is preliminary data.</text>
</comment>
<keyword evidence="11" id="KW-1185">Reference proteome</keyword>
<feature type="transmembrane region" description="Helical" evidence="8">
    <location>
        <begin position="297"/>
        <end position="317"/>
    </location>
</feature>
<keyword evidence="2" id="KW-1003">Cell membrane</keyword>
<comment type="subcellular location">
    <subcellularLocation>
        <location evidence="1">Cell membrane</location>
        <topology evidence="1">Multi-pass membrane protein</topology>
    </subcellularLocation>
</comment>
<feature type="transmembrane region" description="Helical" evidence="8">
    <location>
        <begin position="217"/>
        <end position="237"/>
    </location>
</feature>
<feature type="transmembrane region" description="Helical" evidence="8">
    <location>
        <begin position="103"/>
        <end position="121"/>
    </location>
</feature>
<keyword evidence="7 8" id="KW-0472">Membrane</keyword>
<gene>
    <name evidence="10" type="ORF">GGR36_001639</name>
</gene>
<keyword evidence="4 8" id="KW-0812">Transmembrane</keyword>
<evidence type="ECO:0000259" key="9">
    <source>
        <dbReference type="Pfam" id="PF11984"/>
    </source>
</evidence>
<sequence length="511" mass="56577">MFAAFDVSDSRSANWRRIVVSGAIAFAIVVAVFFPTAREVASIWWRSQTFAHGLVVLPIVCWLLWGMRGDLATIPVRPAWSALIPLAMAGFGWLIGESASVAAVSHFSLAGMLFSAVWVVWGHALTWRAIFPLTFVVFGVPFGEFLVPNLMNHTADFTVFALRLTGIPVFREGNSFIIPSGSWSVVEACSGIRYLIASVMVGVLFAWLNYRSTRRRLLFVIAAFLVPLVANWLRAYMIVMLGHLSGNTIATGVDHLIYGWLFFGVVILALFWVGSVWREPDAHASNDLSGTAPISRAASAASIGAACLAVFASTIVWRPLESWLTETPGAPAYQIDAPAAAPGWQAVADAAPTHWTPTFVGERSRLVKAYRKGDQTVTLFIAYYAQQTSGRELVQWDNRLVTAEDKQWRMIADESAAIADIPVRHNQVLGSPDRVEIWSWMWLGDRITADPRQAKIELMKDRLARRQDDSAAVLVYALQPDSATSTKPLVDAFVREHRTEIERVLRATPRY</sequence>
<evidence type="ECO:0000256" key="6">
    <source>
        <dbReference type="ARBA" id="ARBA00022989"/>
    </source>
</evidence>
<keyword evidence="6 8" id="KW-1133">Transmembrane helix</keyword>
<dbReference type="InterPro" id="IPR026392">
    <property type="entry name" value="Exo/Archaeosortase_dom"/>
</dbReference>